<feature type="transmembrane region" description="Helical" evidence="7">
    <location>
        <begin position="129"/>
        <end position="148"/>
    </location>
</feature>
<gene>
    <name evidence="8" type="ORF">JJN12_11840</name>
</gene>
<sequence>MSKDQKKFYRALFALVIPITIQNFISNAVNSADVFMLGYVGQEELAAVSLANQFQFLLWGFFFGINSGVTMLGSQYWGKKDTDSIQAVMGIAIKISIVITLILSFGAVVLPRELMRIYTNDEKLIEIGASYLSIVGISYVLMSFSQVYMSTVRSMERVKISTIISSTALILNVTLNAVFIFGFLGLPRLGVVGVSLATLISRVVETALCVIDAGKARVFKINLRLMFGHHALLFKDFVKYATPALCNDLLWTVAFSTYAIIMGHMNADMVAANAVASTVRELCAIVCFAIAGGASVLLGIKIGEGRMEEAKKYATYSCKTTFIIGIITGLIILAIRPIVFMGFNLSEQAHDYLSIMLFISSYYVLGQAMNTLLIAGIFRAGGDSRFGLICDTITMWAVSVPLGFFSAFVLKLPPMVVYFILCLDEFWKIPVVYKHYKSLKWLKNITRDLE</sequence>
<feature type="transmembrane region" description="Helical" evidence="7">
    <location>
        <begin position="55"/>
        <end position="73"/>
    </location>
</feature>
<evidence type="ECO:0000313" key="8">
    <source>
        <dbReference type="EMBL" id="MBK5898465.1"/>
    </source>
</evidence>
<evidence type="ECO:0000256" key="2">
    <source>
        <dbReference type="ARBA" id="ARBA00022448"/>
    </source>
</evidence>
<name>A0ABS1J360_9FIRM</name>
<feature type="transmembrane region" description="Helical" evidence="7">
    <location>
        <begin position="321"/>
        <end position="340"/>
    </location>
</feature>
<dbReference type="PANTHER" id="PTHR42925">
    <property type="entry name" value="MULTIDRUG AND TOXIN EFFLUX PROTEIN MATE FAMILY"/>
    <property type="match status" value="1"/>
</dbReference>
<dbReference type="PIRSF" id="PIRSF006603">
    <property type="entry name" value="DinF"/>
    <property type="match status" value="1"/>
</dbReference>
<dbReference type="EMBL" id="JAEPRJ010000001">
    <property type="protein sequence ID" value="MBK5898465.1"/>
    <property type="molecule type" value="Genomic_DNA"/>
</dbReference>
<keyword evidence="4 7" id="KW-0812">Transmembrane</keyword>
<comment type="subcellular location">
    <subcellularLocation>
        <location evidence="1">Cell membrane</location>
        <topology evidence="1">Multi-pass membrane protein</topology>
    </subcellularLocation>
</comment>
<dbReference type="Proteomes" id="UP000604730">
    <property type="component" value="Unassembled WGS sequence"/>
</dbReference>
<evidence type="ECO:0000256" key="1">
    <source>
        <dbReference type="ARBA" id="ARBA00004651"/>
    </source>
</evidence>
<evidence type="ECO:0000313" key="9">
    <source>
        <dbReference type="Proteomes" id="UP000604730"/>
    </source>
</evidence>
<keyword evidence="3" id="KW-1003">Cell membrane</keyword>
<protein>
    <submittedName>
        <fullName evidence="8">MATE family efflux transporter</fullName>
    </submittedName>
</protein>
<proteinExistence type="predicted"/>
<keyword evidence="9" id="KW-1185">Reference proteome</keyword>
<feature type="transmembrane region" description="Helical" evidence="7">
    <location>
        <begin position="85"/>
        <end position="109"/>
    </location>
</feature>
<dbReference type="Pfam" id="PF01554">
    <property type="entry name" value="MatE"/>
    <property type="match status" value="2"/>
</dbReference>
<dbReference type="InterPro" id="IPR047135">
    <property type="entry name" value="YsiQ"/>
</dbReference>
<feature type="transmembrane region" description="Helical" evidence="7">
    <location>
        <begin position="279"/>
        <end position="300"/>
    </location>
</feature>
<evidence type="ECO:0000256" key="3">
    <source>
        <dbReference type="ARBA" id="ARBA00022475"/>
    </source>
</evidence>
<keyword evidence="2" id="KW-0813">Transport</keyword>
<evidence type="ECO:0000256" key="7">
    <source>
        <dbReference type="SAM" id="Phobius"/>
    </source>
</evidence>
<dbReference type="PANTHER" id="PTHR42925:SF2">
    <property type="entry name" value="NA+ DRIVEN MULTIDRUG EFFLUX PUMP"/>
    <property type="match status" value="1"/>
</dbReference>
<dbReference type="NCBIfam" id="TIGR00797">
    <property type="entry name" value="matE"/>
    <property type="match status" value="1"/>
</dbReference>
<reference evidence="8 9" key="1">
    <citation type="submission" date="2021-01" db="EMBL/GenBank/DDBJ databases">
        <title>Isolation and description of Catonella massiliensis sp. nov., a novel Catonella species, isolated from a stable periodontitis subject.</title>
        <authorList>
            <person name="Antezack A."/>
            <person name="Boxberger M."/>
            <person name="La Scola B."/>
            <person name="Monnet-Corti V."/>
        </authorList>
    </citation>
    <scope>NUCLEOTIDE SEQUENCE [LARGE SCALE GENOMIC DNA]</scope>
    <source>
        <strain evidence="8 9">Marseille-Q4567</strain>
    </source>
</reference>
<feature type="transmembrane region" description="Helical" evidence="7">
    <location>
        <begin position="190"/>
        <end position="211"/>
    </location>
</feature>
<dbReference type="CDD" id="cd13134">
    <property type="entry name" value="MATE_like_8"/>
    <property type="match status" value="1"/>
</dbReference>
<comment type="caution">
    <text evidence="8">The sequence shown here is derived from an EMBL/GenBank/DDBJ whole genome shotgun (WGS) entry which is preliminary data.</text>
</comment>
<feature type="transmembrane region" description="Helical" evidence="7">
    <location>
        <begin position="386"/>
        <end position="409"/>
    </location>
</feature>
<feature type="transmembrane region" description="Helical" evidence="7">
    <location>
        <begin position="249"/>
        <end position="267"/>
    </location>
</feature>
<keyword evidence="6 7" id="KW-0472">Membrane</keyword>
<evidence type="ECO:0000256" key="5">
    <source>
        <dbReference type="ARBA" id="ARBA00022989"/>
    </source>
</evidence>
<accession>A0ABS1J360</accession>
<dbReference type="InterPro" id="IPR002528">
    <property type="entry name" value="MATE_fam"/>
</dbReference>
<feature type="transmembrane region" description="Helical" evidence="7">
    <location>
        <begin position="352"/>
        <end position="374"/>
    </location>
</feature>
<organism evidence="8 9">
    <name type="scientific">Catonella massiliensis</name>
    <dbReference type="NCBI Taxonomy" id="2799636"/>
    <lineage>
        <taxon>Bacteria</taxon>
        <taxon>Bacillati</taxon>
        <taxon>Bacillota</taxon>
        <taxon>Clostridia</taxon>
        <taxon>Lachnospirales</taxon>
        <taxon>Lachnospiraceae</taxon>
        <taxon>Catonella</taxon>
    </lineage>
</organism>
<dbReference type="InterPro" id="IPR048279">
    <property type="entry name" value="MdtK-like"/>
</dbReference>
<keyword evidence="5 7" id="KW-1133">Transmembrane helix</keyword>
<evidence type="ECO:0000256" key="6">
    <source>
        <dbReference type="ARBA" id="ARBA00023136"/>
    </source>
</evidence>
<evidence type="ECO:0000256" key="4">
    <source>
        <dbReference type="ARBA" id="ARBA00022692"/>
    </source>
</evidence>
<feature type="transmembrane region" description="Helical" evidence="7">
    <location>
        <begin position="160"/>
        <end position="184"/>
    </location>
</feature>